<evidence type="ECO:0000256" key="4">
    <source>
        <dbReference type="ARBA" id="ARBA00022692"/>
    </source>
</evidence>
<evidence type="ECO:0000256" key="6">
    <source>
        <dbReference type="ARBA" id="ARBA00023136"/>
    </source>
</evidence>
<evidence type="ECO:0000256" key="5">
    <source>
        <dbReference type="ARBA" id="ARBA00022989"/>
    </source>
</evidence>
<dbReference type="GO" id="GO:0000329">
    <property type="term" value="C:fungal-type vacuole membrane"/>
    <property type="evidence" value="ECO:0007669"/>
    <property type="project" value="TreeGrafter"/>
</dbReference>
<keyword evidence="4 7" id="KW-0812">Transmembrane</keyword>
<feature type="transmembrane region" description="Helical" evidence="7">
    <location>
        <begin position="259"/>
        <end position="278"/>
    </location>
</feature>
<dbReference type="OrthoDB" id="46396at2759"/>
<comment type="subcellular location">
    <subcellularLocation>
        <location evidence="1">Membrane</location>
        <topology evidence="1">Multi-pass membrane protein</topology>
    </subcellularLocation>
</comment>
<dbReference type="PRINTS" id="PR01130">
    <property type="entry name" value="DERENTRNSPRT"/>
</dbReference>
<evidence type="ECO:0000256" key="7">
    <source>
        <dbReference type="SAM" id="Phobius"/>
    </source>
</evidence>
<dbReference type="GO" id="GO:0034257">
    <property type="term" value="F:nicotinamide riboside transmembrane transporter activity"/>
    <property type="evidence" value="ECO:0007669"/>
    <property type="project" value="TreeGrafter"/>
</dbReference>
<keyword evidence="5 7" id="KW-1133">Transmembrane helix</keyword>
<dbReference type="EMBL" id="ML978724">
    <property type="protein sequence ID" value="KAF2086526.1"/>
    <property type="molecule type" value="Genomic_DNA"/>
</dbReference>
<name>A0A9P4HVR1_9PEZI</name>
<evidence type="ECO:0000256" key="1">
    <source>
        <dbReference type="ARBA" id="ARBA00004141"/>
    </source>
</evidence>
<sequence length="431" mass="45844">FSWLDYSIFLLLGVAMLWAWNMFLAAGPYFQRRFESSPSILRSFQSAELSVSTVVNLVSMLLLAKLQAHASYPKRIMVALVVNIFTFSLLAISTRHFLSASATAYLVFMMITVALASLGTALCQNGVFAYVNGFGREEYTQAIMVGQGVAGVLPCIAQIVSVLSISKGDAGEADGGEVAQESGKAAFAYFLTATAVSGITLAAFAYLLHRRSAIDGSKSLIDSINDLRGTNHTTSEDNTDDATPIDRANVPLATLLRKLFWLAAAVFLTFFATMMFPVFTQRILSTHHPSASGSLPALLRPAAFIPLAFLVWNSGDLLGRLLPAIPPLSLVHRPRLVFALSLARCAFVPLYVLCNISGRGAMIGGVGGDVFYLAIVQFGFGVTNGFVGSTCMMGAGEWVEKEEREAAGGFMGLSLVAGLAAGSVASFLVGG</sequence>
<keyword evidence="9" id="KW-1185">Reference proteome</keyword>
<dbReference type="GO" id="GO:0015205">
    <property type="term" value="F:nucleobase transmembrane transporter activity"/>
    <property type="evidence" value="ECO:0007669"/>
    <property type="project" value="TreeGrafter"/>
</dbReference>
<dbReference type="SUPFAM" id="SSF103473">
    <property type="entry name" value="MFS general substrate transporter"/>
    <property type="match status" value="1"/>
</dbReference>
<dbReference type="PIRSF" id="PIRSF016379">
    <property type="entry name" value="ENT"/>
    <property type="match status" value="1"/>
</dbReference>
<evidence type="ECO:0008006" key="10">
    <source>
        <dbReference type="Google" id="ProtNLM"/>
    </source>
</evidence>
<feature type="transmembrane region" description="Helical" evidence="7">
    <location>
        <begin position="370"/>
        <end position="395"/>
    </location>
</feature>
<organism evidence="8 9">
    <name type="scientific">Saccharata proteae CBS 121410</name>
    <dbReference type="NCBI Taxonomy" id="1314787"/>
    <lineage>
        <taxon>Eukaryota</taxon>
        <taxon>Fungi</taxon>
        <taxon>Dikarya</taxon>
        <taxon>Ascomycota</taxon>
        <taxon>Pezizomycotina</taxon>
        <taxon>Dothideomycetes</taxon>
        <taxon>Dothideomycetes incertae sedis</taxon>
        <taxon>Botryosphaeriales</taxon>
        <taxon>Saccharataceae</taxon>
        <taxon>Saccharata</taxon>
    </lineage>
</organism>
<feature type="transmembrane region" description="Helical" evidence="7">
    <location>
        <begin position="46"/>
        <end position="64"/>
    </location>
</feature>
<evidence type="ECO:0000313" key="9">
    <source>
        <dbReference type="Proteomes" id="UP000799776"/>
    </source>
</evidence>
<dbReference type="GO" id="GO:0005886">
    <property type="term" value="C:plasma membrane"/>
    <property type="evidence" value="ECO:0007669"/>
    <property type="project" value="TreeGrafter"/>
</dbReference>
<dbReference type="PANTHER" id="PTHR10332:SF88">
    <property type="entry name" value="EQUILIBRATIVE NUCLEOSIDE TRANSPORTER 1, ISOFORM A"/>
    <property type="match status" value="1"/>
</dbReference>
<protein>
    <recommendedName>
        <fullName evidence="10">Nucleoside transporter family</fullName>
    </recommendedName>
</protein>
<feature type="non-terminal residue" evidence="8">
    <location>
        <position position="431"/>
    </location>
</feature>
<feature type="transmembrane region" description="Helical" evidence="7">
    <location>
        <begin position="336"/>
        <end position="358"/>
    </location>
</feature>
<feature type="transmembrane region" description="Helical" evidence="7">
    <location>
        <begin position="104"/>
        <end position="131"/>
    </location>
</feature>
<dbReference type="AlphaFoldDB" id="A0A9P4HVR1"/>
<feature type="transmembrane region" description="Helical" evidence="7">
    <location>
        <begin position="143"/>
        <end position="166"/>
    </location>
</feature>
<evidence type="ECO:0000313" key="8">
    <source>
        <dbReference type="EMBL" id="KAF2086526.1"/>
    </source>
</evidence>
<keyword evidence="3" id="KW-0813">Transport</keyword>
<keyword evidence="6 7" id="KW-0472">Membrane</keyword>
<feature type="non-terminal residue" evidence="8">
    <location>
        <position position="1"/>
    </location>
</feature>
<dbReference type="Proteomes" id="UP000799776">
    <property type="component" value="Unassembled WGS sequence"/>
</dbReference>
<feature type="transmembrane region" description="Helical" evidence="7">
    <location>
        <begin position="7"/>
        <end position="26"/>
    </location>
</feature>
<gene>
    <name evidence="8" type="ORF">K490DRAFT_15740</name>
</gene>
<comment type="caution">
    <text evidence="8">The sequence shown here is derived from an EMBL/GenBank/DDBJ whole genome shotgun (WGS) entry which is preliminary data.</text>
</comment>
<evidence type="ECO:0000256" key="2">
    <source>
        <dbReference type="ARBA" id="ARBA00007965"/>
    </source>
</evidence>
<accession>A0A9P4HVR1</accession>
<feature type="transmembrane region" description="Helical" evidence="7">
    <location>
        <begin position="76"/>
        <end position="98"/>
    </location>
</feature>
<dbReference type="Pfam" id="PF01733">
    <property type="entry name" value="Nucleoside_tran"/>
    <property type="match status" value="1"/>
</dbReference>
<dbReference type="InterPro" id="IPR002259">
    <property type="entry name" value="Eqnu_transpt"/>
</dbReference>
<dbReference type="PANTHER" id="PTHR10332">
    <property type="entry name" value="EQUILIBRATIVE NUCLEOSIDE TRANSPORTER"/>
    <property type="match status" value="1"/>
</dbReference>
<comment type="similarity">
    <text evidence="2">Belongs to the SLC29A/ENT transporter (TC 2.A.57) family.</text>
</comment>
<dbReference type="InterPro" id="IPR036259">
    <property type="entry name" value="MFS_trans_sf"/>
</dbReference>
<proteinExistence type="inferred from homology"/>
<feature type="transmembrane region" description="Helical" evidence="7">
    <location>
        <begin position="407"/>
        <end position="429"/>
    </location>
</feature>
<feature type="transmembrane region" description="Helical" evidence="7">
    <location>
        <begin position="186"/>
        <end position="208"/>
    </location>
</feature>
<reference evidence="8" key="1">
    <citation type="journal article" date="2020" name="Stud. Mycol.">
        <title>101 Dothideomycetes genomes: a test case for predicting lifestyles and emergence of pathogens.</title>
        <authorList>
            <person name="Haridas S."/>
            <person name="Albert R."/>
            <person name="Binder M."/>
            <person name="Bloem J."/>
            <person name="Labutti K."/>
            <person name="Salamov A."/>
            <person name="Andreopoulos B."/>
            <person name="Baker S."/>
            <person name="Barry K."/>
            <person name="Bills G."/>
            <person name="Bluhm B."/>
            <person name="Cannon C."/>
            <person name="Castanera R."/>
            <person name="Culley D."/>
            <person name="Daum C."/>
            <person name="Ezra D."/>
            <person name="Gonzalez J."/>
            <person name="Henrissat B."/>
            <person name="Kuo A."/>
            <person name="Liang C."/>
            <person name="Lipzen A."/>
            <person name="Lutzoni F."/>
            <person name="Magnuson J."/>
            <person name="Mondo S."/>
            <person name="Nolan M."/>
            <person name="Ohm R."/>
            <person name="Pangilinan J."/>
            <person name="Park H.-J."/>
            <person name="Ramirez L."/>
            <person name="Alfaro M."/>
            <person name="Sun H."/>
            <person name="Tritt A."/>
            <person name="Yoshinaga Y."/>
            <person name="Zwiers L.-H."/>
            <person name="Turgeon B."/>
            <person name="Goodwin S."/>
            <person name="Spatafora J."/>
            <person name="Crous P."/>
            <person name="Grigoriev I."/>
        </authorList>
    </citation>
    <scope>NUCLEOTIDE SEQUENCE</scope>
    <source>
        <strain evidence="8">CBS 121410</strain>
    </source>
</reference>
<evidence type="ECO:0000256" key="3">
    <source>
        <dbReference type="ARBA" id="ARBA00022448"/>
    </source>
</evidence>